<evidence type="ECO:0000313" key="1">
    <source>
        <dbReference type="EMBL" id="EKX73621.1"/>
    </source>
</evidence>
<dbReference type="KEGG" id="beq:BEWA_036570"/>
<name>L1LE50_THEEQ</name>
<sequence length="224" mass="25814">MTGKGVTIDIGNTPVKHGVQKEHDNKYYYDDEHRERAEMTLVEHPSEAPGYKKLEHKPKGNNAKILRIDNVGGTRTEFNNDLDDCKIVIVYYWSGDGDYTDPLVVQLSGEQDKYYTDTGSKWTNADIKSDDLLKTLDEQNCLRMAHIIDISQNPSSSTTTYYCPACHKQEAISISSLDKDNYKRVSHSPDESKSFGEKYRLLDISYFRDIFSKIHHLRLFNYDE</sequence>
<reference evidence="1 2" key="1">
    <citation type="journal article" date="2012" name="BMC Genomics">
        <title>Comparative genomic analysis and phylogenetic position of Theileria equi.</title>
        <authorList>
            <person name="Kappmeyer L.S."/>
            <person name="Thiagarajan M."/>
            <person name="Herndon D.R."/>
            <person name="Ramsay J.D."/>
            <person name="Caler E."/>
            <person name="Djikeng A."/>
            <person name="Gillespie J.J."/>
            <person name="Lau A.O."/>
            <person name="Roalson E.H."/>
            <person name="Silva J.C."/>
            <person name="Silva M.G."/>
            <person name="Suarez C.E."/>
            <person name="Ueti M.W."/>
            <person name="Nene V.M."/>
            <person name="Mealey R.H."/>
            <person name="Knowles D.P."/>
            <person name="Brayton K.A."/>
        </authorList>
    </citation>
    <scope>NUCLEOTIDE SEQUENCE [LARGE SCALE GENOMIC DNA]</scope>
    <source>
        <strain evidence="1 2">WA</strain>
    </source>
</reference>
<dbReference type="Proteomes" id="UP000031512">
    <property type="component" value="Unassembled WGS sequence"/>
</dbReference>
<evidence type="ECO:0000313" key="2">
    <source>
        <dbReference type="Proteomes" id="UP000031512"/>
    </source>
</evidence>
<organism evidence="1 2">
    <name type="scientific">Theileria equi strain WA</name>
    <dbReference type="NCBI Taxonomy" id="1537102"/>
    <lineage>
        <taxon>Eukaryota</taxon>
        <taxon>Sar</taxon>
        <taxon>Alveolata</taxon>
        <taxon>Apicomplexa</taxon>
        <taxon>Aconoidasida</taxon>
        <taxon>Piroplasmida</taxon>
        <taxon>Theileriidae</taxon>
        <taxon>Theileria</taxon>
    </lineage>
</organism>
<comment type="caution">
    <text evidence="1">The sequence shown here is derived from an EMBL/GenBank/DDBJ whole genome shotgun (WGS) entry which is preliminary data.</text>
</comment>
<dbReference type="GeneID" id="15806544"/>
<gene>
    <name evidence="1" type="ORF">BEWA_036570</name>
</gene>
<dbReference type="RefSeq" id="XP_004833073.1">
    <property type="nucleotide sequence ID" value="XM_004833016.1"/>
</dbReference>
<dbReference type="EMBL" id="ACOU01000002">
    <property type="protein sequence ID" value="EKX73621.1"/>
    <property type="molecule type" value="Genomic_DNA"/>
</dbReference>
<dbReference type="AlphaFoldDB" id="L1LE50"/>
<keyword evidence="2" id="KW-1185">Reference proteome</keyword>
<accession>L1LE50</accession>
<protein>
    <submittedName>
        <fullName evidence="1">Uncharacterized protein</fullName>
    </submittedName>
</protein>
<proteinExistence type="predicted"/>
<dbReference type="VEuPathDB" id="PiroplasmaDB:BEWA_036570"/>